<dbReference type="Proteomes" id="UP000499080">
    <property type="component" value="Unassembled WGS sequence"/>
</dbReference>
<sequence>MSWHPLSKLPRHTNGRTFGHYVGFNVQQVPYTADLQWNRISNLDPPTPKPRPYHWETSVPKREKAINHVFSTTFILSSRLGVNDWHLIFVKLSLHSQD</sequence>
<name>A0A4Y2GEU4_ARAVE</name>
<gene>
    <name evidence="1" type="ORF">AVEN_164377_1</name>
</gene>
<organism evidence="1 2">
    <name type="scientific">Araneus ventricosus</name>
    <name type="common">Orbweaver spider</name>
    <name type="synonym">Epeira ventricosa</name>
    <dbReference type="NCBI Taxonomy" id="182803"/>
    <lineage>
        <taxon>Eukaryota</taxon>
        <taxon>Metazoa</taxon>
        <taxon>Ecdysozoa</taxon>
        <taxon>Arthropoda</taxon>
        <taxon>Chelicerata</taxon>
        <taxon>Arachnida</taxon>
        <taxon>Araneae</taxon>
        <taxon>Araneomorphae</taxon>
        <taxon>Entelegynae</taxon>
        <taxon>Araneoidea</taxon>
        <taxon>Araneidae</taxon>
        <taxon>Araneus</taxon>
    </lineage>
</organism>
<accession>A0A4Y2GEU4</accession>
<keyword evidence="2" id="KW-1185">Reference proteome</keyword>
<protein>
    <submittedName>
        <fullName evidence="1">Uncharacterized protein</fullName>
    </submittedName>
</protein>
<dbReference type="EMBL" id="BGPR01001331">
    <property type="protein sequence ID" value="GBM51296.1"/>
    <property type="molecule type" value="Genomic_DNA"/>
</dbReference>
<comment type="caution">
    <text evidence="1">The sequence shown here is derived from an EMBL/GenBank/DDBJ whole genome shotgun (WGS) entry which is preliminary data.</text>
</comment>
<reference evidence="1 2" key="1">
    <citation type="journal article" date="2019" name="Sci. Rep.">
        <title>Orb-weaving spider Araneus ventricosus genome elucidates the spidroin gene catalogue.</title>
        <authorList>
            <person name="Kono N."/>
            <person name="Nakamura H."/>
            <person name="Ohtoshi R."/>
            <person name="Moran D.A.P."/>
            <person name="Shinohara A."/>
            <person name="Yoshida Y."/>
            <person name="Fujiwara M."/>
            <person name="Mori M."/>
            <person name="Tomita M."/>
            <person name="Arakawa K."/>
        </authorList>
    </citation>
    <scope>NUCLEOTIDE SEQUENCE [LARGE SCALE GENOMIC DNA]</scope>
</reference>
<evidence type="ECO:0000313" key="1">
    <source>
        <dbReference type="EMBL" id="GBM51296.1"/>
    </source>
</evidence>
<proteinExistence type="predicted"/>
<dbReference type="AlphaFoldDB" id="A0A4Y2GEU4"/>
<evidence type="ECO:0000313" key="2">
    <source>
        <dbReference type="Proteomes" id="UP000499080"/>
    </source>
</evidence>